<name>A0A7K3PIQ9_9ACTN</name>
<dbReference type="AlphaFoldDB" id="A0A7K3PIQ9"/>
<evidence type="ECO:0000313" key="1">
    <source>
        <dbReference type="EMBL" id="NEB09792.1"/>
    </source>
</evidence>
<proteinExistence type="predicted"/>
<comment type="caution">
    <text evidence="1">The sequence shown here is derived from an EMBL/GenBank/DDBJ whole genome shotgun (WGS) entry which is preliminary data.</text>
</comment>
<organism evidence="1 2">
    <name type="scientific">Streptomyces coelicoflavus</name>
    <dbReference type="NCBI Taxonomy" id="285562"/>
    <lineage>
        <taxon>Bacteria</taxon>
        <taxon>Bacillati</taxon>
        <taxon>Actinomycetota</taxon>
        <taxon>Actinomycetes</taxon>
        <taxon>Kitasatosporales</taxon>
        <taxon>Streptomycetaceae</taxon>
        <taxon>Streptomyces</taxon>
    </lineage>
</organism>
<evidence type="ECO:0000313" key="2">
    <source>
        <dbReference type="Proteomes" id="UP000470446"/>
    </source>
</evidence>
<dbReference type="EMBL" id="JAAGMA010000341">
    <property type="protein sequence ID" value="NEB09792.1"/>
    <property type="molecule type" value="Genomic_DNA"/>
</dbReference>
<sequence length="153" mass="16726">MPLPPRETRPSAEDLHRWAAHDARPFTESLTLADAGHGVPAWSDKLHEARTAAEFQAVTSAVLGDGHSALGELHLFLEAAADWCERHQEPRIADRYRRHAQELSELGDQLAYVGEDHLAGIYRRTNRPAAVRAASAPAVVPAASASPVRRSSR</sequence>
<protein>
    <submittedName>
        <fullName evidence="1">Uncharacterized protein</fullName>
    </submittedName>
</protein>
<reference evidence="1 2" key="1">
    <citation type="submission" date="2020-01" db="EMBL/GenBank/DDBJ databases">
        <title>Insect and environment-associated Actinomycetes.</title>
        <authorList>
            <person name="Currrie C."/>
            <person name="Chevrette M."/>
            <person name="Carlson C."/>
            <person name="Stubbendieck R."/>
            <person name="Wendt-Pienkowski E."/>
        </authorList>
    </citation>
    <scope>NUCLEOTIDE SEQUENCE [LARGE SCALE GENOMIC DNA]</scope>
    <source>
        <strain evidence="1 2">SID14163</strain>
    </source>
</reference>
<gene>
    <name evidence="1" type="ORF">G3I32_13115</name>
</gene>
<accession>A0A7K3PIQ9</accession>
<dbReference type="RefSeq" id="WP_164245354.1">
    <property type="nucleotide sequence ID" value="NZ_JAAGMA010000341.1"/>
</dbReference>
<dbReference type="Proteomes" id="UP000470446">
    <property type="component" value="Unassembled WGS sequence"/>
</dbReference>